<evidence type="ECO:0000313" key="2">
    <source>
        <dbReference type="EMBL" id="MEN2743756.1"/>
    </source>
</evidence>
<comment type="caution">
    <text evidence="2">The sequence shown here is derived from an EMBL/GenBank/DDBJ whole genome shotgun (WGS) entry which is preliminary data.</text>
</comment>
<evidence type="ECO:0000313" key="3">
    <source>
        <dbReference type="Proteomes" id="UP001422074"/>
    </source>
</evidence>
<protein>
    <submittedName>
        <fullName evidence="2">TniQ family protein</fullName>
    </submittedName>
</protein>
<proteinExistence type="predicted"/>
<dbReference type="InterPro" id="IPR009492">
    <property type="entry name" value="TniQ"/>
</dbReference>
<keyword evidence="3" id="KW-1185">Reference proteome</keyword>
<name>A0ABU9WXF8_9MICC</name>
<dbReference type="EMBL" id="JBDFRB010000003">
    <property type="protein sequence ID" value="MEN2743756.1"/>
    <property type="molecule type" value="Genomic_DNA"/>
</dbReference>
<dbReference type="Pfam" id="PF06527">
    <property type="entry name" value="TniQ"/>
    <property type="match status" value="1"/>
</dbReference>
<feature type="domain" description="TniQ" evidence="1">
    <location>
        <begin position="6"/>
        <end position="176"/>
    </location>
</feature>
<sequence length="416" mass="45255">MTACWPLHPAPTEGEALSSWLWRLAGAYGMTPDALLRHSLTLAGTDMPRDPMAGIDSAPPEQLLRTLAERTAVPEHRVRRMTLAGWEPWLIEPVGPEPGKAFENYVLQHSVLLGPTARPRRLLSGWRPWLPADPRRIPMRRACPSCISSAQQAARSFTLVSQIPLTLTCPDHGCRLEPAFGAPGICFFWESPETAPAPAPAAVVAMDRLTHAALQAGTVALPRRTVHAGVWFRLLRTLIDEISIPLSKLPARSRRSVTLVWEAAGHPLRAGVVGAWRAYEALPWPRQQATLEAASAALHLIETGEITAEGTLGALLTAEPHRPLPDGRTPEAVRAAELNQALEDALAAARADPLEAHRLLALLAPNPGSKRFATVREDLIMLGIPEQNLPTQTEAMRLRAIHRGSHASRGQDVSET</sequence>
<reference evidence="2 3" key="1">
    <citation type="submission" date="2024-05" db="EMBL/GenBank/DDBJ databases">
        <title>Sinomonas sp. nov., isolated from a waste landfill.</title>
        <authorList>
            <person name="Zhao Y."/>
        </authorList>
    </citation>
    <scope>NUCLEOTIDE SEQUENCE [LARGE SCALE GENOMIC DNA]</scope>
    <source>
        <strain evidence="2 3">CCTCC AB2014300</strain>
    </source>
</reference>
<accession>A0ABU9WXF8</accession>
<gene>
    <name evidence="2" type="ORF">ABCQ75_04290</name>
</gene>
<dbReference type="RefSeq" id="WP_345883303.1">
    <property type="nucleotide sequence ID" value="NZ_JBDFRB010000003.1"/>
</dbReference>
<dbReference type="Proteomes" id="UP001422074">
    <property type="component" value="Unassembled WGS sequence"/>
</dbReference>
<evidence type="ECO:0000259" key="1">
    <source>
        <dbReference type="Pfam" id="PF06527"/>
    </source>
</evidence>
<organism evidence="2 3">
    <name type="scientific">Sinomonas halotolerans</name>
    <dbReference type="NCBI Taxonomy" id="1644133"/>
    <lineage>
        <taxon>Bacteria</taxon>
        <taxon>Bacillati</taxon>
        <taxon>Actinomycetota</taxon>
        <taxon>Actinomycetes</taxon>
        <taxon>Micrococcales</taxon>
        <taxon>Micrococcaceae</taxon>
        <taxon>Sinomonas</taxon>
    </lineage>
</organism>